<evidence type="ECO:0000313" key="2">
    <source>
        <dbReference type="Proteomes" id="UP000271889"/>
    </source>
</evidence>
<protein>
    <recommendedName>
        <fullName evidence="3">MULE transposase domain-containing protein</fullName>
    </recommendedName>
</protein>
<organism evidence="1 2">
    <name type="scientific">Cylicostephanus goldi</name>
    <name type="common">Nematode worm</name>
    <dbReference type="NCBI Taxonomy" id="71465"/>
    <lineage>
        <taxon>Eukaryota</taxon>
        <taxon>Metazoa</taxon>
        <taxon>Ecdysozoa</taxon>
        <taxon>Nematoda</taxon>
        <taxon>Chromadorea</taxon>
        <taxon>Rhabditida</taxon>
        <taxon>Rhabditina</taxon>
        <taxon>Rhabditomorpha</taxon>
        <taxon>Strongyloidea</taxon>
        <taxon>Strongylidae</taxon>
        <taxon>Cylicostephanus</taxon>
    </lineage>
</organism>
<dbReference type="EMBL" id="UYRV01025571">
    <property type="protein sequence ID" value="VDK77717.1"/>
    <property type="molecule type" value="Genomic_DNA"/>
</dbReference>
<dbReference type="Proteomes" id="UP000271889">
    <property type="component" value="Unassembled WGS sequence"/>
</dbReference>
<sequence>MKEAGSTNDIVAHFYKKGLATRRKSIERAKASHATPALTWNSIPERYALNNSSSFLQESTQTYQIYFSCETLKMACQQGLKALIMDGLHKVLPTELGDHAQLYTIHGSLSNEHQVPLFHILMRNMAQHTYEKFFERVWHELNSIE</sequence>
<gene>
    <name evidence="1" type="ORF">CGOC_LOCUS7378</name>
</gene>
<proteinExistence type="predicted"/>
<keyword evidence="2" id="KW-1185">Reference proteome</keyword>
<evidence type="ECO:0000313" key="1">
    <source>
        <dbReference type="EMBL" id="VDK77717.1"/>
    </source>
</evidence>
<reference evidence="1 2" key="1">
    <citation type="submission" date="2018-11" db="EMBL/GenBank/DDBJ databases">
        <authorList>
            <consortium name="Pathogen Informatics"/>
        </authorList>
    </citation>
    <scope>NUCLEOTIDE SEQUENCE [LARGE SCALE GENOMIC DNA]</scope>
</reference>
<name>A0A3P6SY83_CYLGO</name>
<accession>A0A3P6SY83</accession>
<feature type="non-terminal residue" evidence="1">
    <location>
        <position position="145"/>
    </location>
</feature>
<dbReference type="AlphaFoldDB" id="A0A3P6SY83"/>
<evidence type="ECO:0008006" key="3">
    <source>
        <dbReference type="Google" id="ProtNLM"/>
    </source>
</evidence>
<dbReference type="OrthoDB" id="5839148at2759"/>